<reference evidence="2" key="1">
    <citation type="journal article" date="2020" name="bioRxiv">
        <title>Hybrid origin of Populus tomentosa Carr. identified through genome sequencing and phylogenomic analysis.</title>
        <authorList>
            <person name="An X."/>
            <person name="Gao K."/>
            <person name="Chen Z."/>
            <person name="Li J."/>
            <person name="Yang X."/>
            <person name="Yang X."/>
            <person name="Zhou J."/>
            <person name="Guo T."/>
            <person name="Zhao T."/>
            <person name="Huang S."/>
            <person name="Miao D."/>
            <person name="Khan W.U."/>
            <person name="Rao P."/>
            <person name="Ye M."/>
            <person name="Lei B."/>
            <person name="Liao W."/>
            <person name="Wang J."/>
            <person name="Ji L."/>
            <person name="Li Y."/>
            <person name="Guo B."/>
            <person name="Mustafa N.S."/>
            <person name="Li S."/>
            <person name="Yun Q."/>
            <person name="Keller S.R."/>
            <person name="Mao J."/>
            <person name="Zhang R."/>
            <person name="Strauss S.H."/>
        </authorList>
    </citation>
    <scope>NUCLEOTIDE SEQUENCE</scope>
    <source>
        <strain evidence="2">GM15</strain>
        <tissue evidence="2">Leaf</tissue>
    </source>
</reference>
<dbReference type="Pfam" id="PF13416">
    <property type="entry name" value="SBP_bac_8"/>
    <property type="match status" value="1"/>
</dbReference>
<evidence type="ECO:0000256" key="1">
    <source>
        <dbReference type="ARBA" id="ARBA00022729"/>
    </source>
</evidence>
<keyword evidence="3" id="KW-1185">Reference proteome</keyword>
<gene>
    <name evidence="2" type="ORF">POTOM_012008</name>
</gene>
<protein>
    <submittedName>
        <fullName evidence="2">Uncharacterized protein</fullName>
    </submittedName>
</protein>
<sequence length="990" mass="111416">MSVIARNEKGATPMHEVFFYMEAFKKQATRLREQVAKQQLAILKHLGHLSNEGIIVDEAELQCYHHLQNLYNSTRTAKHFQKNIVRGVEGFVSVSSKQMEMLRRLADECCKYGAENQKENNYVARAVLQFGASRNLMENEKETLVGVLNDQVSKPLRALITGAPLEDARRLTHHHDKLRQAVEVQAAEVLRCRSKTRDSEISAESCTKLRVAEARLAELKSTVMSLGREATAAMSSVENQQQQITAQRLFSMIDAERCYHQHVLTILDKLHAEVIHPFDAQAEGELSLSVDDFVVVRQSSACKMILRQGFYEDRSWCLQLAVFSIRNPETLIFCRASSQTQDGNSFAYQYLLIVAPTEDVYVLFILESKSMQERATSVSELLKSIPSGMVLFYFCVHGNKAIVPHLTDGHSSTHYLARMSFLCTTNLSLHPHPKFLYPNPSPSPKSPKFLLQFPAKPPILRFSGHRTISFRSPARQTTSRQHPFTWLQIAATSAVLFFGLNVQGCLAASSPSLPANTVVAAQEESTVDQDDGAERNVDNVQMNEDKEFIAAEFENWKLKTFALSVPLRIVALRGSVPPSWIKDFIQSQGRRLRFRVKYLGSLENIFSDISASFNKRNIGPMSAVASDIVSVGDSWLSFAIKNSIIEPLRGVEEQDWFKGLSDKWKVYLRRNHEGEIDPEGEIWAAPYRWGSMVIAYKKSKFQKHKLAPIEGSQDIPIREVDDNLDGEIWHYPLLQDWADLWRPELAGRISMVDSPREVVGSVLKYMGASYNTKNIDLQVPGGKNAVQQNLALLGKQVRLFDSMYYLKTFSMGDAWVAVGWSSDVLPIAKRMSNVAVVVPKSGTSLWADLWAIPAATKLETNQIGGRIRGPSPLIHQWIEFCLQAARALPFKQEVIPGATPSAIENSVIEVPKELTKGKPKLDTNLIAGVPPPEILTKCEFLEPLPDATLSDYKLLIRTMQIPDPGLIHRIQHYILSTFHTFRLKQHPKVA</sequence>
<accession>A0A8X8ADZ0</accession>
<dbReference type="PANTHER" id="PTHR30222:SF17">
    <property type="entry name" value="SPERMIDINE_PUTRESCINE-BINDING PERIPLASMIC PROTEIN"/>
    <property type="match status" value="1"/>
</dbReference>
<evidence type="ECO:0000313" key="3">
    <source>
        <dbReference type="Proteomes" id="UP000886885"/>
    </source>
</evidence>
<dbReference type="EMBL" id="JAAWWB010000005">
    <property type="protein sequence ID" value="KAG6782598.1"/>
    <property type="molecule type" value="Genomic_DNA"/>
</dbReference>
<dbReference type="InterPro" id="IPR006059">
    <property type="entry name" value="SBP"/>
</dbReference>
<proteinExistence type="predicted"/>
<organism evidence="2 3">
    <name type="scientific">Populus tomentosa</name>
    <name type="common">Chinese white poplar</name>
    <dbReference type="NCBI Taxonomy" id="118781"/>
    <lineage>
        <taxon>Eukaryota</taxon>
        <taxon>Viridiplantae</taxon>
        <taxon>Streptophyta</taxon>
        <taxon>Embryophyta</taxon>
        <taxon>Tracheophyta</taxon>
        <taxon>Spermatophyta</taxon>
        <taxon>Magnoliopsida</taxon>
        <taxon>eudicotyledons</taxon>
        <taxon>Gunneridae</taxon>
        <taxon>Pentapetalae</taxon>
        <taxon>rosids</taxon>
        <taxon>fabids</taxon>
        <taxon>Malpighiales</taxon>
        <taxon>Salicaceae</taxon>
        <taxon>Saliceae</taxon>
        <taxon>Populus</taxon>
    </lineage>
</organism>
<evidence type="ECO:0000313" key="2">
    <source>
        <dbReference type="EMBL" id="KAG6782598.1"/>
    </source>
</evidence>
<dbReference type="Proteomes" id="UP000886885">
    <property type="component" value="Chromosome 3A"/>
</dbReference>
<dbReference type="AlphaFoldDB" id="A0A8X8ADZ0"/>
<keyword evidence="1" id="KW-0732">Signal</keyword>
<name>A0A8X8ADZ0_POPTO</name>
<dbReference type="OrthoDB" id="10266693at2759"/>
<dbReference type="PANTHER" id="PTHR30222">
    <property type="entry name" value="SPERMIDINE/PUTRESCINE-BINDING PERIPLASMIC PROTEIN"/>
    <property type="match status" value="1"/>
</dbReference>
<dbReference type="CDD" id="cd13661">
    <property type="entry name" value="PBP2_PotD_PotF_like_1"/>
    <property type="match status" value="1"/>
</dbReference>
<comment type="caution">
    <text evidence="2">The sequence shown here is derived from an EMBL/GenBank/DDBJ whole genome shotgun (WGS) entry which is preliminary data.</text>
</comment>